<feature type="domain" description="Helicase C-terminal" evidence="17">
    <location>
        <begin position="912"/>
        <end position="1083"/>
    </location>
</feature>
<gene>
    <name evidence="18" type="ORF">TMSB3V08_LOCUS8353</name>
</gene>
<organism evidence="18">
    <name type="scientific">Timema monikensis</name>
    <dbReference type="NCBI Taxonomy" id="170555"/>
    <lineage>
        <taxon>Eukaryota</taxon>
        <taxon>Metazoa</taxon>
        <taxon>Ecdysozoa</taxon>
        <taxon>Arthropoda</taxon>
        <taxon>Hexapoda</taxon>
        <taxon>Insecta</taxon>
        <taxon>Pterygota</taxon>
        <taxon>Neoptera</taxon>
        <taxon>Polyneoptera</taxon>
        <taxon>Phasmatodea</taxon>
        <taxon>Timematodea</taxon>
        <taxon>Timematoidea</taxon>
        <taxon>Timematidae</taxon>
        <taxon>Timema</taxon>
    </lineage>
</organism>
<keyword evidence="3" id="KW-0547">Nucleotide-binding</keyword>
<feature type="domain" description="CCHC-type" evidence="15">
    <location>
        <begin position="580"/>
        <end position="593"/>
    </location>
</feature>
<dbReference type="PROSITE" id="PS51192">
    <property type="entry name" value="HELICASE_ATP_BIND_1"/>
    <property type="match status" value="1"/>
</dbReference>
<evidence type="ECO:0000256" key="11">
    <source>
        <dbReference type="ARBA" id="ARBA00034808"/>
    </source>
</evidence>
<dbReference type="FunFam" id="3.40.50.300:FF:001084">
    <property type="entry name" value="RecQ like helicase 4"/>
    <property type="match status" value="1"/>
</dbReference>
<dbReference type="CDD" id="cd18018">
    <property type="entry name" value="DEXHc_RecQ4-like"/>
    <property type="match status" value="1"/>
</dbReference>
<sequence>MFSPIINQHLHERSPVLKDSSWQKERSKIFPSSSAAIFFIYALEVKNSRRKKEKQLTPYACALLVGCPDVCLRLFEIEKLTNEAETNLENRKRNANQDSSLFLSQALESSNTDNSEVSPQIAPNKNYFTSPEVLDDSIKTTTNCHKPTTTRDSNEIDTKLKNVKGVWGRHISFKQKEELTKAKQPLTESFSSQRSQKLFAGAKFKIRNPRKPHSFTRPFKRNKSEGVLIESSSSLDTSQDTSRSQGYFSSSHFGELLLDESATQLELSYGTSSQSEESSALFDFSREKLKVMTTSTAVVNQPVNILNKVVRTSNSFQLDLTPVRKIDEGWLERCSQLNSLNKRSSPLGDSGIESMESSGKSSVSPEGAALSFRSCNKFDSESDNAMIADSFTDVSTRKKMVDSDQDVVYDSESETESRSRFSFGIKRKSMNLNNSLTAETSVDEPNLGPSKPLKKSRIAIKCASESAIKQFLPDLCNESAHELDLDKLADEIVEKEESVKKCPGKSDKKNKLSRKEILEKKMLSGHGNDNFVRVNLKRKVYVRGKKTMTYSKYKKAAWKRKKKEGNIGDDVNEGRGLLTCYKCGDIGHFAYSCANKGDLLLPCDDGAEEDSLFPSLEQAQAMAAEHLQTNRRTILVPQPQAERQAILSRTDLPEVLKSSLDLESIPLSRVEPLYQLNQDGSLIDTPLEVLAALTKFGLSSFRPGQEVAIMRILSGLSTLVTLSTGSGKSLCYQLPAYLYAQKRGSITLVISPLVSLMEDQVTGVPPCLQAACLHTVQTPKQRQMVLDLAKSGKLNVLLVSPEAVVSGERATGFGSILRQLPPIAFACIDEAHCVSQWSHNFRPSYLMICQVLRDKLGVSTVLGLTATATRATCASIVDHLHIPDKEAGVISDVPLPENLILSVSRDKARDRALIDLLSGHRFKKCHSIIVYCTRREECTRLASYIRTSLQDWTNPDSKCNKRLSSVAEPYHAGLSATRRKQVQRAFMAGELRIVIATVAFGMGINKPDIRAVIHFNMPKSFESYVQEVGRAGRDGLPAHCHLFLDFEGRDRNELRRHIHANSVDRHVIRKLLQHIFVPCSCVETCPGHEVALSVDETVRSLDLPQENIQTMLCYLELDANSYIRVLPLAYTHCKILSYKGDRALKLAANNSPPLAMAIALAQRRATSHTNRNRVDFPVVEVAAAIGWDSGLVKSHLKNLEWQKVEDKWRRTGITVEFSDLGFRVLAPGKLSPKQLDEALDSVYSRVANQEKSSLLQLDAVFSALMRFVTPHSQEACMEKILSAWWWITAIEGVDMSRSEDLKQTIREYFQQEQITWELPTEPVSSTESPVLAILPRYGGAVSTGEPTWVPVSTNSVD</sequence>
<comment type="catalytic activity">
    <reaction evidence="12">
        <text>ATP + H2O = ADP + phosphate + H(+)</text>
        <dbReference type="Rhea" id="RHEA:13065"/>
        <dbReference type="ChEBI" id="CHEBI:15377"/>
        <dbReference type="ChEBI" id="CHEBI:15378"/>
        <dbReference type="ChEBI" id="CHEBI:30616"/>
        <dbReference type="ChEBI" id="CHEBI:43474"/>
        <dbReference type="ChEBI" id="CHEBI:456216"/>
    </reaction>
</comment>
<evidence type="ECO:0000313" key="18">
    <source>
        <dbReference type="EMBL" id="CAD7431626.1"/>
    </source>
</evidence>
<evidence type="ECO:0000256" key="8">
    <source>
        <dbReference type="ARBA" id="ARBA00023235"/>
    </source>
</evidence>
<reference evidence="18" key="1">
    <citation type="submission" date="2020-11" db="EMBL/GenBank/DDBJ databases">
        <authorList>
            <person name="Tran Van P."/>
        </authorList>
    </citation>
    <scope>NUCLEOTIDE SEQUENCE</scope>
</reference>
<dbReference type="Gene3D" id="3.40.50.300">
    <property type="entry name" value="P-loop containing nucleotide triphosphate hydrolases"/>
    <property type="match status" value="2"/>
</dbReference>
<dbReference type="InterPro" id="IPR011545">
    <property type="entry name" value="DEAD/DEAH_box_helicase_dom"/>
</dbReference>
<dbReference type="GO" id="GO:0043138">
    <property type="term" value="F:3'-5' DNA helicase activity"/>
    <property type="evidence" value="ECO:0007669"/>
    <property type="project" value="UniProtKB-EC"/>
</dbReference>
<dbReference type="CDD" id="cd18794">
    <property type="entry name" value="SF2_C_RecQ"/>
    <property type="match status" value="1"/>
</dbReference>
<name>A0A7R9ED43_9NEOP</name>
<proteinExistence type="inferred from homology"/>
<dbReference type="InterPro" id="IPR001878">
    <property type="entry name" value="Znf_CCHC"/>
</dbReference>
<evidence type="ECO:0000256" key="5">
    <source>
        <dbReference type="ARBA" id="ARBA00022806"/>
    </source>
</evidence>
<feature type="region of interest" description="Disordered" evidence="14">
    <location>
        <begin position="342"/>
        <end position="366"/>
    </location>
</feature>
<feature type="compositionally biased region" description="Low complexity" evidence="14">
    <location>
        <begin position="350"/>
        <end position="366"/>
    </location>
</feature>
<dbReference type="GO" id="GO:0000724">
    <property type="term" value="P:double-strand break repair via homologous recombination"/>
    <property type="evidence" value="ECO:0007669"/>
    <property type="project" value="TreeGrafter"/>
</dbReference>
<dbReference type="FunFam" id="3.40.50.300:FF:000772">
    <property type="entry name" value="ATP-dependent DNA helicase Q4"/>
    <property type="match status" value="1"/>
</dbReference>
<keyword evidence="13" id="KW-0479">Metal-binding</keyword>
<dbReference type="SUPFAM" id="SSF57756">
    <property type="entry name" value="Retrovirus zinc finger-like domains"/>
    <property type="match status" value="1"/>
</dbReference>
<dbReference type="GO" id="GO:0016787">
    <property type="term" value="F:hydrolase activity"/>
    <property type="evidence" value="ECO:0007669"/>
    <property type="project" value="UniProtKB-KW"/>
</dbReference>
<dbReference type="Pfam" id="PF00098">
    <property type="entry name" value="zf-CCHC"/>
    <property type="match status" value="1"/>
</dbReference>
<accession>A0A7R9ED43</accession>
<dbReference type="InterPro" id="IPR014001">
    <property type="entry name" value="Helicase_ATP-bd"/>
</dbReference>
<keyword evidence="6" id="KW-0067">ATP-binding</keyword>
<dbReference type="EMBL" id="OB795067">
    <property type="protein sequence ID" value="CAD7431626.1"/>
    <property type="molecule type" value="Genomic_DNA"/>
</dbReference>
<feature type="compositionally biased region" description="Basic residues" evidence="14">
    <location>
        <begin position="208"/>
        <end position="221"/>
    </location>
</feature>
<dbReference type="InterPro" id="IPR001650">
    <property type="entry name" value="Helicase_C-like"/>
</dbReference>
<evidence type="ECO:0000256" key="6">
    <source>
        <dbReference type="ARBA" id="ARBA00022840"/>
    </source>
</evidence>
<dbReference type="PANTHER" id="PTHR13710:SF108">
    <property type="entry name" value="ATP-DEPENDENT DNA HELICASE Q4"/>
    <property type="match status" value="1"/>
</dbReference>
<dbReference type="PROSITE" id="PS51194">
    <property type="entry name" value="HELICASE_CTER"/>
    <property type="match status" value="1"/>
</dbReference>
<feature type="compositionally biased region" description="Low complexity" evidence="14">
    <location>
        <begin position="231"/>
        <end position="243"/>
    </location>
</feature>
<keyword evidence="9" id="KW-0539">Nucleus</keyword>
<keyword evidence="13" id="KW-0862">Zinc</keyword>
<feature type="region of interest" description="Disordered" evidence="14">
    <location>
        <begin position="208"/>
        <end position="243"/>
    </location>
</feature>
<evidence type="ECO:0000256" key="13">
    <source>
        <dbReference type="PROSITE-ProRule" id="PRU00047"/>
    </source>
</evidence>
<dbReference type="PANTHER" id="PTHR13710">
    <property type="entry name" value="DNA HELICASE RECQ FAMILY MEMBER"/>
    <property type="match status" value="1"/>
</dbReference>
<dbReference type="GO" id="GO:0005634">
    <property type="term" value="C:nucleus"/>
    <property type="evidence" value="ECO:0007669"/>
    <property type="project" value="UniProtKB-SubCell"/>
</dbReference>
<dbReference type="InterPro" id="IPR027417">
    <property type="entry name" value="P-loop_NTPase"/>
</dbReference>
<evidence type="ECO:0000259" key="17">
    <source>
        <dbReference type="PROSITE" id="PS51194"/>
    </source>
</evidence>
<dbReference type="PROSITE" id="PS50158">
    <property type="entry name" value="ZF_CCHC"/>
    <property type="match status" value="1"/>
</dbReference>
<dbReference type="GO" id="GO:0009378">
    <property type="term" value="F:four-way junction helicase activity"/>
    <property type="evidence" value="ECO:0007669"/>
    <property type="project" value="TreeGrafter"/>
</dbReference>
<evidence type="ECO:0000256" key="7">
    <source>
        <dbReference type="ARBA" id="ARBA00023125"/>
    </source>
</evidence>
<dbReference type="GO" id="GO:0005694">
    <property type="term" value="C:chromosome"/>
    <property type="evidence" value="ECO:0007669"/>
    <property type="project" value="TreeGrafter"/>
</dbReference>
<evidence type="ECO:0000256" key="10">
    <source>
        <dbReference type="ARBA" id="ARBA00034617"/>
    </source>
</evidence>
<keyword evidence="5" id="KW-0347">Helicase</keyword>
<evidence type="ECO:0000256" key="2">
    <source>
        <dbReference type="ARBA" id="ARBA00005446"/>
    </source>
</evidence>
<dbReference type="SUPFAM" id="SSF52540">
    <property type="entry name" value="P-loop containing nucleoside triphosphate hydrolases"/>
    <property type="match status" value="1"/>
</dbReference>
<keyword evidence="13" id="KW-0863">Zinc-finger</keyword>
<evidence type="ECO:0000259" key="15">
    <source>
        <dbReference type="PROSITE" id="PS50158"/>
    </source>
</evidence>
<comment type="subcellular location">
    <subcellularLocation>
        <location evidence="1">Nucleus</location>
    </subcellularLocation>
</comment>
<evidence type="ECO:0000256" key="9">
    <source>
        <dbReference type="ARBA" id="ARBA00023242"/>
    </source>
</evidence>
<dbReference type="SMART" id="SM00343">
    <property type="entry name" value="ZnF_C2HC"/>
    <property type="match status" value="1"/>
</dbReference>
<feature type="domain" description="Helicase ATP-binding" evidence="16">
    <location>
        <begin position="709"/>
        <end position="886"/>
    </location>
</feature>
<keyword evidence="7" id="KW-0238">DNA-binding</keyword>
<evidence type="ECO:0000256" key="1">
    <source>
        <dbReference type="ARBA" id="ARBA00004123"/>
    </source>
</evidence>
<dbReference type="Pfam" id="PF00271">
    <property type="entry name" value="Helicase_C"/>
    <property type="match status" value="1"/>
</dbReference>
<dbReference type="NCBIfam" id="TIGR00614">
    <property type="entry name" value="recQ_fam"/>
    <property type="match status" value="1"/>
</dbReference>
<dbReference type="GO" id="GO:0005737">
    <property type="term" value="C:cytoplasm"/>
    <property type="evidence" value="ECO:0007669"/>
    <property type="project" value="TreeGrafter"/>
</dbReference>
<evidence type="ECO:0000259" key="16">
    <source>
        <dbReference type="PROSITE" id="PS51192"/>
    </source>
</evidence>
<keyword evidence="4" id="KW-0378">Hydrolase</keyword>
<dbReference type="SMART" id="SM00487">
    <property type="entry name" value="DEXDc"/>
    <property type="match status" value="1"/>
</dbReference>
<evidence type="ECO:0000256" key="14">
    <source>
        <dbReference type="SAM" id="MobiDB-lite"/>
    </source>
</evidence>
<comment type="similarity">
    <text evidence="2">Belongs to the helicase family. RecQ subfamily.</text>
</comment>
<evidence type="ECO:0000256" key="12">
    <source>
        <dbReference type="ARBA" id="ARBA00049360"/>
    </source>
</evidence>
<comment type="catalytic activity">
    <reaction evidence="10">
        <text>Couples ATP hydrolysis with the unwinding of duplex DNA by translocating in the 3'-5' direction.</text>
        <dbReference type="EC" id="5.6.2.4"/>
    </reaction>
</comment>
<dbReference type="GO" id="GO:0003677">
    <property type="term" value="F:DNA binding"/>
    <property type="evidence" value="ECO:0007669"/>
    <property type="project" value="UniProtKB-KW"/>
</dbReference>
<dbReference type="SMART" id="SM00490">
    <property type="entry name" value="HELICc"/>
    <property type="match status" value="1"/>
</dbReference>
<dbReference type="InterPro" id="IPR004589">
    <property type="entry name" value="DNA_helicase_ATP-dep_RecQ"/>
</dbReference>
<protein>
    <recommendedName>
        <fullName evidence="11">DNA 3'-5' helicase</fullName>
        <ecNumber evidence="11">5.6.2.4</ecNumber>
    </recommendedName>
</protein>
<dbReference type="GO" id="GO:0005524">
    <property type="term" value="F:ATP binding"/>
    <property type="evidence" value="ECO:0007669"/>
    <property type="project" value="UniProtKB-KW"/>
</dbReference>
<dbReference type="InterPro" id="IPR036875">
    <property type="entry name" value="Znf_CCHC_sf"/>
</dbReference>
<evidence type="ECO:0000256" key="4">
    <source>
        <dbReference type="ARBA" id="ARBA00022801"/>
    </source>
</evidence>
<keyword evidence="8" id="KW-0413">Isomerase</keyword>
<dbReference type="Pfam" id="PF00270">
    <property type="entry name" value="DEAD"/>
    <property type="match status" value="1"/>
</dbReference>
<evidence type="ECO:0000256" key="3">
    <source>
        <dbReference type="ARBA" id="ARBA00022741"/>
    </source>
</evidence>
<dbReference type="GO" id="GO:0008270">
    <property type="term" value="F:zinc ion binding"/>
    <property type="evidence" value="ECO:0007669"/>
    <property type="project" value="UniProtKB-KW"/>
</dbReference>
<dbReference type="EC" id="5.6.2.4" evidence="11"/>